<dbReference type="InterPro" id="IPR052018">
    <property type="entry name" value="PHP_domain"/>
</dbReference>
<evidence type="ECO:0000313" key="3">
    <source>
        <dbReference type="Proteomes" id="UP001375370"/>
    </source>
</evidence>
<evidence type="ECO:0000313" key="2">
    <source>
        <dbReference type="EMBL" id="WWX25244.1"/>
    </source>
</evidence>
<dbReference type="SMART" id="SM00481">
    <property type="entry name" value="POLIIIAc"/>
    <property type="match status" value="1"/>
</dbReference>
<feature type="domain" description="Polymerase/histidinol phosphatase N-terminal" evidence="1">
    <location>
        <begin position="4"/>
        <end position="68"/>
    </location>
</feature>
<dbReference type="Proteomes" id="UP001375370">
    <property type="component" value="Chromosome"/>
</dbReference>
<dbReference type="CDD" id="cd07432">
    <property type="entry name" value="PHP_HisPPase"/>
    <property type="match status" value="1"/>
</dbReference>
<dbReference type="PANTHER" id="PTHR42924">
    <property type="entry name" value="EXONUCLEASE"/>
    <property type="match status" value="1"/>
</dbReference>
<protein>
    <submittedName>
        <fullName evidence="2">PHP domain-containing protein</fullName>
    </submittedName>
</protein>
<proteinExistence type="predicted"/>
<dbReference type="InterPro" id="IPR004013">
    <property type="entry name" value="PHP_dom"/>
</dbReference>
<dbReference type="PANTHER" id="PTHR42924:SF3">
    <property type="entry name" value="POLYMERASE_HISTIDINOL PHOSPHATASE N-TERMINAL DOMAIN-CONTAINING PROTEIN"/>
    <property type="match status" value="1"/>
</dbReference>
<dbReference type="Pfam" id="PF13263">
    <property type="entry name" value="PHP_C"/>
    <property type="match status" value="1"/>
</dbReference>
<sequence>MIKVDLHIHTFYSPDANTTFEELTDRCRVLGLGAIAIADHGTVEGALDYIKTGPPVKVIVAEEILTPHGEIMGMFLKETIPSGFSVDETIKAIREQDGLVCIPHPFDPVRSSALDSRVLEQLAEAHKVDILETVNARYVFNSSIRQARKFAESQRLLPGAGSDAHSAEEIGSVYLEMADFNNKAQFLEALRKARIYGRNRSPFVHVSSIARKIKKNITGR</sequence>
<name>A0ABZ2J7M2_9CHLR</name>
<organism evidence="2 3">
    <name type="scientific">Candidatus Dehalogenimonas loeffleri</name>
    <dbReference type="NCBI Taxonomy" id="3127115"/>
    <lineage>
        <taxon>Bacteria</taxon>
        <taxon>Bacillati</taxon>
        <taxon>Chloroflexota</taxon>
        <taxon>Dehalococcoidia</taxon>
        <taxon>Dehalococcoidales</taxon>
        <taxon>Dehalococcoidaceae</taxon>
        <taxon>Dehalogenimonas</taxon>
    </lineage>
</organism>
<dbReference type="InterPro" id="IPR003141">
    <property type="entry name" value="Pol/His_phosphatase_N"/>
</dbReference>
<reference evidence="2 3" key="1">
    <citation type="submission" date="2024-03" db="EMBL/GenBank/DDBJ databases">
        <title>A Dehalogenimonas Isolated from Estuarine Sediments Dihaloeliminates Chlorinated Alkanes.</title>
        <authorList>
            <person name="Yang Y."/>
            <person name="Wang H."/>
        </authorList>
    </citation>
    <scope>NUCLEOTIDE SEQUENCE [LARGE SCALE GENOMIC DNA]</scope>
    <source>
        <strain evidence="2 3">W</strain>
    </source>
</reference>
<gene>
    <name evidence="2" type="ORF">V8247_08295</name>
</gene>
<dbReference type="Gene3D" id="3.20.20.140">
    <property type="entry name" value="Metal-dependent hydrolases"/>
    <property type="match status" value="1"/>
</dbReference>
<dbReference type="Pfam" id="PF02811">
    <property type="entry name" value="PHP"/>
    <property type="match status" value="1"/>
</dbReference>
<dbReference type="SUPFAM" id="SSF89550">
    <property type="entry name" value="PHP domain-like"/>
    <property type="match status" value="1"/>
</dbReference>
<dbReference type="RefSeq" id="WP_338737384.1">
    <property type="nucleotide sequence ID" value="NZ_CP146612.1"/>
</dbReference>
<evidence type="ECO:0000259" key="1">
    <source>
        <dbReference type="SMART" id="SM00481"/>
    </source>
</evidence>
<dbReference type="EMBL" id="CP146612">
    <property type="protein sequence ID" value="WWX25244.1"/>
    <property type="molecule type" value="Genomic_DNA"/>
</dbReference>
<dbReference type="InterPro" id="IPR016195">
    <property type="entry name" value="Pol/histidinol_Pase-like"/>
</dbReference>
<keyword evidence="3" id="KW-1185">Reference proteome</keyword>
<accession>A0ABZ2J7M2</accession>